<dbReference type="InterPro" id="IPR011009">
    <property type="entry name" value="Kinase-like_dom_sf"/>
</dbReference>
<dbReference type="PANTHER" id="PTHR47973">
    <property type="entry name" value="CYSTEINE-RICH RECEPTOR-LIKE PROTEIN KINASE 3"/>
    <property type="match status" value="1"/>
</dbReference>
<keyword evidence="2 5" id="KW-0547">Nucleotide-binding</keyword>
<dbReference type="InterPro" id="IPR017441">
    <property type="entry name" value="Protein_kinase_ATP_BS"/>
</dbReference>
<feature type="domain" description="Protein kinase" evidence="6">
    <location>
        <begin position="44"/>
        <end position="242"/>
    </location>
</feature>
<evidence type="ECO:0000256" key="4">
    <source>
        <dbReference type="ARBA" id="ARBA00022840"/>
    </source>
</evidence>
<dbReference type="FunFam" id="3.30.200.20:FF:000421">
    <property type="entry name" value="Serine/threonine-protein kinase receptor"/>
    <property type="match status" value="1"/>
</dbReference>
<keyword evidence="3" id="KW-0418">Kinase</keyword>
<protein>
    <recommendedName>
        <fullName evidence="6">Protein kinase domain-containing protein</fullName>
    </recommendedName>
</protein>
<dbReference type="OMA" id="WAWILRE"/>
<dbReference type="Gramene" id="KZN00539">
    <property type="protein sequence ID" value="KZN00539"/>
    <property type="gene ID" value="DCAR_009293"/>
</dbReference>
<keyword evidence="4 5" id="KW-0067">ATP-binding</keyword>
<dbReference type="Gene3D" id="3.30.200.20">
    <property type="entry name" value="Phosphorylase Kinase, domain 1"/>
    <property type="match status" value="1"/>
</dbReference>
<evidence type="ECO:0000259" key="6">
    <source>
        <dbReference type="PROSITE" id="PS50011"/>
    </source>
</evidence>
<evidence type="ECO:0000313" key="7">
    <source>
        <dbReference type="EMBL" id="KZN00539.1"/>
    </source>
</evidence>
<evidence type="ECO:0000256" key="1">
    <source>
        <dbReference type="ARBA" id="ARBA00022679"/>
    </source>
</evidence>
<proteinExistence type="predicted"/>
<dbReference type="PROSITE" id="PS50011">
    <property type="entry name" value="PROTEIN_KINASE_DOM"/>
    <property type="match status" value="1"/>
</dbReference>
<dbReference type="AlphaFoldDB" id="A0A165ZY29"/>
<dbReference type="Pfam" id="PF00069">
    <property type="entry name" value="Pkinase"/>
    <property type="match status" value="1"/>
</dbReference>
<dbReference type="GO" id="GO:0004672">
    <property type="term" value="F:protein kinase activity"/>
    <property type="evidence" value="ECO:0007669"/>
    <property type="project" value="InterPro"/>
</dbReference>
<name>A0A165ZY29_DAUCS</name>
<evidence type="ECO:0000256" key="3">
    <source>
        <dbReference type="ARBA" id="ARBA00022777"/>
    </source>
</evidence>
<evidence type="ECO:0000256" key="5">
    <source>
        <dbReference type="PROSITE-ProRule" id="PRU10141"/>
    </source>
</evidence>
<dbReference type="Gene3D" id="1.10.510.10">
    <property type="entry name" value="Transferase(Phosphotransferase) domain 1"/>
    <property type="match status" value="1"/>
</dbReference>
<dbReference type="PROSITE" id="PS00107">
    <property type="entry name" value="PROTEIN_KINASE_ATP"/>
    <property type="match status" value="1"/>
</dbReference>
<comment type="caution">
    <text evidence="7">The sequence shown here is derived from an EMBL/GenBank/DDBJ whole genome shotgun (WGS) entry which is preliminary data.</text>
</comment>
<feature type="binding site" evidence="5">
    <location>
        <position position="72"/>
    </location>
    <ligand>
        <name>ATP</name>
        <dbReference type="ChEBI" id="CHEBI:30616"/>
    </ligand>
</feature>
<evidence type="ECO:0000256" key="2">
    <source>
        <dbReference type="ARBA" id="ARBA00022741"/>
    </source>
</evidence>
<organism evidence="7">
    <name type="scientific">Daucus carota subsp. sativus</name>
    <name type="common">Carrot</name>
    <dbReference type="NCBI Taxonomy" id="79200"/>
    <lineage>
        <taxon>Eukaryota</taxon>
        <taxon>Viridiplantae</taxon>
        <taxon>Streptophyta</taxon>
        <taxon>Embryophyta</taxon>
        <taxon>Tracheophyta</taxon>
        <taxon>Spermatophyta</taxon>
        <taxon>Magnoliopsida</taxon>
        <taxon>eudicotyledons</taxon>
        <taxon>Gunneridae</taxon>
        <taxon>Pentapetalae</taxon>
        <taxon>asterids</taxon>
        <taxon>campanulids</taxon>
        <taxon>Apiales</taxon>
        <taxon>Apiaceae</taxon>
        <taxon>Apioideae</taxon>
        <taxon>Scandiceae</taxon>
        <taxon>Daucinae</taxon>
        <taxon>Daucus</taxon>
        <taxon>Daucus sect. Daucus</taxon>
    </lineage>
</organism>
<dbReference type="InterPro" id="IPR052059">
    <property type="entry name" value="CR_Ser/Thr_kinase"/>
</dbReference>
<dbReference type="GO" id="GO:0005524">
    <property type="term" value="F:ATP binding"/>
    <property type="evidence" value="ECO:0007669"/>
    <property type="project" value="UniProtKB-UniRule"/>
</dbReference>
<dbReference type="EMBL" id="LNRQ01000003">
    <property type="protein sequence ID" value="KZN00539.1"/>
    <property type="molecule type" value="Genomic_DNA"/>
</dbReference>
<dbReference type="InterPro" id="IPR000719">
    <property type="entry name" value="Prot_kinase_dom"/>
</dbReference>
<sequence>MKFSCICSTSDVAEDIAPSTNTQKGDQEFRLFSYNELKAATAAFKSSNKIGQGGYGSVYKGHLKDGSVVAIKVLSIERESMRGEREFISELTALSDARHENLVRLLGCCVEGASRYLIYDYMENNSITHTFLVVAFDMERGEQFLVDKAWEMYNADELVQLVDPELKGDFLEEEAVRFMKVGLLCVQETSKLRPRMSSVIKMLNNEIKIEQSKISQPGFVADLMDVKVGSGHTNSSHGFSPL</sequence>
<accession>A0A165ZY29</accession>
<gene>
    <name evidence="7" type="ORF">DCAR_009293</name>
</gene>
<keyword evidence="1" id="KW-0808">Transferase</keyword>
<dbReference type="SUPFAM" id="SSF56112">
    <property type="entry name" value="Protein kinase-like (PK-like)"/>
    <property type="match status" value="1"/>
</dbReference>
<reference evidence="7" key="1">
    <citation type="journal article" date="2016" name="Nat. Genet.">
        <title>A high-quality carrot genome assembly provides new insights into carotenoid accumulation and asterid genome evolution.</title>
        <authorList>
            <person name="Iorizzo M."/>
            <person name="Ellison S."/>
            <person name="Senalik D."/>
            <person name="Zeng P."/>
            <person name="Satapoomin P."/>
            <person name="Huang J."/>
            <person name="Bowman M."/>
            <person name="Iovene M."/>
            <person name="Sanseverino W."/>
            <person name="Cavagnaro P."/>
            <person name="Yildiz M."/>
            <person name="Macko-Podgorni A."/>
            <person name="Moranska E."/>
            <person name="Grzebelus E."/>
            <person name="Grzebelus D."/>
            <person name="Ashrafi H."/>
            <person name="Zheng Z."/>
            <person name="Cheng S."/>
            <person name="Spooner D."/>
            <person name="Van Deynze A."/>
            <person name="Simon P."/>
        </authorList>
    </citation>
    <scope>NUCLEOTIDE SEQUENCE [LARGE SCALE GENOMIC DNA]</scope>
    <source>
        <tissue evidence="7">Leaf</tissue>
    </source>
</reference>